<comment type="caution">
    <text evidence="6">The sequence shown here is derived from an EMBL/GenBank/DDBJ whole genome shotgun (WGS) entry which is preliminary data.</text>
</comment>
<feature type="domain" description="FAD-binding" evidence="5">
    <location>
        <begin position="7"/>
        <end position="372"/>
    </location>
</feature>
<feature type="region of interest" description="Disordered" evidence="4">
    <location>
        <begin position="433"/>
        <end position="460"/>
    </location>
</feature>
<dbReference type="InterPro" id="IPR002938">
    <property type="entry name" value="FAD-bd"/>
</dbReference>
<evidence type="ECO:0000256" key="3">
    <source>
        <dbReference type="ARBA" id="ARBA00022827"/>
    </source>
</evidence>
<dbReference type="RefSeq" id="WP_188705552.1">
    <property type="nucleotide sequence ID" value="NZ_BMIG01000001.1"/>
</dbReference>
<dbReference type="Pfam" id="PF01494">
    <property type="entry name" value="FAD_binding_3"/>
    <property type="match status" value="1"/>
</dbReference>
<dbReference type="PRINTS" id="PR00420">
    <property type="entry name" value="RNGMNOXGNASE"/>
</dbReference>
<dbReference type="GO" id="GO:0016709">
    <property type="term" value="F:oxidoreductase activity, acting on paired donors, with incorporation or reduction of molecular oxygen, NAD(P)H as one donor, and incorporation of one atom of oxygen"/>
    <property type="evidence" value="ECO:0007669"/>
    <property type="project" value="UniProtKB-ARBA"/>
</dbReference>
<dbReference type="InterPro" id="IPR050641">
    <property type="entry name" value="RIFMO-like"/>
</dbReference>
<sequence length="558" mass="59755">MADLLHTDVLIAGGGPCGLMLANELGRRGVSCLLVDPKPGTAFNPQANATQARTMEHFRRLGFASEIRAQGLPADHPTDIAYFTRYTGHELARLQLPTAAQAVTNIKAMGGSWSAAELPHRVSQKFVEATLRRHAEALPGVDVRYGWALENFEDRGSDVQAQVRASTGGESVQVQASYLVGADGPRSGVRTKLGIGWDGVSGVRREFMGGKMFAVYLRAPDFYSAFPHDRAWMYVSVNPQRRAFMASVDGQSEFAFHAAVHEGEDADAWTAVDAQRIFNEAMGAHMPIEVLSLGIWTAGHSLVAHAFQRGRVFIAGDAAHLFTPTGGLGYNTAVEDAVNLGWKLAAVIRGQAPPQLLDSYEPERKPLAERNTAYAQRFADSVGSFGASALLEQAGTDGQAERERASAYLNQHVRLEFNIPGVTFGGRYDGSSLIVKDGSTPPPDEAGNYQPSASPGGRAPHAWLEDASSLYDSFGFEWTLLVLGPDAAGSGGFRQAAATLGLDLKVVVHSSATLLALYQAPLALIRPDQIVAWRGSNDSQAQQVLVQASGHHGPPICS</sequence>
<dbReference type="SUPFAM" id="SSF51905">
    <property type="entry name" value="FAD/NAD(P)-binding domain"/>
    <property type="match status" value="1"/>
</dbReference>
<evidence type="ECO:0000313" key="7">
    <source>
        <dbReference type="Proteomes" id="UP000620596"/>
    </source>
</evidence>
<comment type="cofactor">
    <cofactor evidence="1">
        <name>FAD</name>
        <dbReference type="ChEBI" id="CHEBI:57692"/>
    </cofactor>
</comment>
<dbReference type="Gene3D" id="3.30.9.10">
    <property type="entry name" value="D-Amino Acid Oxidase, subunit A, domain 2"/>
    <property type="match status" value="1"/>
</dbReference>
<dbReference type="AlphaFoldDB" id="A0A916S5Y3"/>
<dbReference type="Proteomes" id="UP000620596">
    <property type="component" value="Unassembled WGS sequence"/>
</dbReference>
<dbReference type="InterPro" id="IPR036188">
    <property type="entry name" value="FAD/NAD-bd_sf"/>
</dbReference>
<dbReference type="Gene3D" id="3.50.50.60">
    <property type="entry name" value="FAD/NAD(P)-binding domain"/>
    <property type="match status" value="1"/>
</dbReference>
<reference evidence="6" key="2">
    <citation type="submission" date="2020-09" db="EMBL/GenBank/DDBJ databases">
        <authorList>
            <person name="Sun Q."/>
            <person name="Zhou Y."/>
        </authorList>
    </citation>
    <scope>NUCLEOTIDE SEQUENCE</scope>
    <source>
        <strain evidence="6">CGMCC 1.15322</strain>
    </source>
</reference>
<dbReference type="PANTHER" id="PTHR43004:SF19">
    <property type="entry name" value="BINDING MONOOXYGENASE, PUTATIVE (JCVI)-RELATED"/>
    <property type="match status" value="1"/>
</dbReference>
<gene>
    <name evidence="6" type="ORF">GCM10011496_01250</name>
</gene>
<name>A0A916S5Y3_9BURK</name>
<keyword evidence="3" id="KW-0274">FAD</keyword>
<dbReference type="Gene3D" id="3.40.30.120">
    <property type="match status" value="1"/>
</dbReference>
<dbReference type="GO" id="GO:0071949">
    <property type="term" value="F:FAD binding"/>
    <property type="evidence" value="ECO:0007669"/>
    <property type="project" value="InterPro"/>
</dbReference>
<evidence type="ECO:0000256" key="2">
    <source>
        <dbReference type="ARBA" id="ARBA00022630"/>
    </source>
</evidence>
<dbReference type="PANTHER" id="PTHR43004">
    <property type="entry name" value="TRK SYSTEM POTASSIUM UPTAKE PROTEIN"/>
    <property type="match status" value="1"/>
</dbReference>
<reference evidence="6" key="1">
    <citation type="journal article" date="2014" name="Int. J. Syst. Evol. Microbiol.">
        <title>Complete genome sequence of Corynebacterium casei LMG S-19264T (=DSM 44701T), isolated from a smear-ripened cheese.</title>
        <authorList>
            <consortium name="US DOE Joint Genome Institute (JGI-PGF)"/>
            <person name="Walter F."/>
            <person name="Albersmeier A."/>
            <person name="Kalinowski J."/>
            <person name="Ruckert C."/>
        </authorList>
    </citation>
    <scope>NUCLEOTIDE SEQUENCE</scope>
    <source>
        <strain evidence="6">CGMCC 1.15322</strain>
    </source>
</reference>
<organism evidence="6 7">
    <name type="scientific">Polaromonas eurypsychrophila</name>
    <dbReference type="NCBI Taxonomy" id="1614635"/>
    <lineage>
        <taxon>Bacteria</taxon>
        <taxon>Pseudomonadati</taxon>
        <taxon>Pseudomonadota</taxon>
        <taxon>Betaproteobacteria</taxon>
        <taxon>Burkholderiales</taxon>
        <taxon>Comamonadaceae</taxon>
        <taxon>Polaromonas</taxon>
    </lineage>
</organism>
<dbReference type="EMBL" id="BMIG01000001">
    <property type="protein sequence ID" value="GGA84485.1"/>
    <property type="molecule type" value="Genomic_DNA"/>
</dbReference>
<accession>A0A916S5Y3</accession>
<keyword evidence="7" id="KW-1185">Reference proteome</keyword>
<keyword evidence="2" id="KW-0285">Flavoprotein</keyword>
<dbReference type="NCBIfam" id="NF004780">
    <property type="entry name" value="PRK06126.1"/>
    <property type="match status" value="1"/>
</dbReference>
<dbReference type="Pfam" id="PF21274">
    <property type="entry name" value="Rng_hyd_C"/>
    <property type="match status" value="1"/>
</dbReference>
<evidence type="ECO:0000259" key="5">
    <source>
        <dbReference type="Pfam" id="PF01494"/>
    </source>
</evidence>
<evidence type="ECO:0000256" key="4">
    <source>
        <dbReference type="SAM" id="MobiDB-lite"/>
    </source>
</evidence>
<evidence type="ECO:0000313" key="6">
    <source>
        <dbReference type="EMBL" id="GGA84485.1"/>
    </source>
</evidence>
<evidence type="ECO:0000256" key="1">
    <source>
        <dbReference type="ARBA" id="ARBA00001974"/>
    </source>
</evidence>
<proteinExistence type="predicted"/>
<protein>
    <recommendedName>
        <fullName evidence="5">FAD-binding domain-containing protein</fullName>
    </recommendedName>
</protein>